<name>A0A9W6J188_9HYPH</name>
<accession>A0A9W6J188</accession>
<dbReference type="EMBL" id="BSFI01000008">
    <property type="protein sequence ID" value="GLK68512.1"/>
    <property type="molecule type" value="Genomic_DNA"/>
</dbReference>
<proteinExistence type="predicted"/>
<comment type="caution">
    <text evidence="1">The sequence shown here is derived from an EMBL/GenBank/DDBJ whole genome shotgun (WGS) entry which is preliminary data.</text>
</comment>
<dbReference type="Proteomes" id="UP001143372">
    <property type="component" value="Unassembled WGS sequence"/>
</dbReference>
<evidence type="ECO:0000313" key="2">
    <source>
        <dbReference type="Proteomes" id="UP001143372"/>
    </source>
</evidence>
<keyword evidence="2" id="KW-1185">Reference proteome</keyword>
<evidence type="ECO:0000313" key="1">
    <source>
        <dbReference type="EMBL" id="GLK68512.1"/>
    </source>
</evidence>
<organism evidence="1 2">
    <name type="scientific">Hansschlegelia plantiphila</name>
    <dbReference type="NCBI Taxonomy" id="374655"/>
    <lineage>
        <taxon>Bacteria</taxon>
        <taxon>Pseudomonadati</taxon>
        <taxon>Pseudomonadota</taxon>
        <taxon>Alphaproteobacteria</taxon>
        <taxon>Hyphomicrobiales</taxon>
        <taxon>Methylopilaceae</taxon>
        <taxon>Hansschlegelia</taxon>
    </lineage>
</organism>
<reference evidence="1" key="1">
    <citation type="journal article" date="2014" name="Int. J. Syst. Evol. Microbiol.">
        <title>Complete genome sequence of Corynebacterium casei LMG S-19264T (=DSM 44701T), isolated from a smear-ripened cheese.</title>
        <authorList>
            <consortium name="US DOE Joint Genome Institute (JGI-PGF)"/>
            <person name="Walter F."/>
            <person name="Albersmeier A."/>
            <person name="Kalinowski J."/>
            <person name="Ruckert C."/>
        </authorList>
    </citation>
    <scope>NUCLEOTIDE SEQUENCE</scope>
    <source>
        <strain evidence="1">VKM B-2347</strain>
    </source>
</reference>
<sequence length="186" mass="20011">MVTRMFSSELFYARTLSATAAISDPDATRRAFALVSLSHPRLSYEGWVRFLRRATRTKSGKAGVIFIEDPRGYPHALFRYAVEAKPSLAAAEDGSVRVLRLSDLVVADIAGSCLLPSIAAQGERLARALDCQTILIELPGRLRDRADGLAGYEPVAGGVISKSLAPRSPWNAAEIDTGALARGRLA</sequence>
<gene>
    <name evidence="1" type="ORF">GCM10008179_21500</name>
</gene>
<reference evidence="1" key="2">
    <citation type="submission" date="2023-01" db="EMBL/GenBank/DDBJ databases">
        <authorList>
            <person name="Sun Q."/>
            <person name="Evtushenko L."/>
        </authorList>
    </citation>
    <scope>NUCLEOTIDE SEQUENCE</scope>
    <source>
        <strain evidence="1">VKM B-2347</strain>
    </source>
</reference>
<protein>
    <submittedName>
        <fullName evidence="1">Uncharacterized protein</fullName>
    </submittedName>
</protein>
<dbReference type="AlphaFoldDB" id="A0A9W6J188"/>